<protein>
    <recommendedName>
        <fullName evidence="2">N-acetyltransferase domain-containing protein</fullName>
    </recommendedName>
</protein>
<evidence type="ECO:0000256" key="1">
    <source>
        <dbReference type="ARBA" id="ARBA00022679"/>
    </source>
</evidence>
<dbReference type="Proteomes" id="UP001501207">
    <property type="component" value="Unassembled WGS sequence"/>
</dbReference>
<comment type="caution">
    <text evidence="3">The sequence shown here is derived from an EMBL/GenBank/DDBJ whole genome shotgun (WGS) entry which is preliminary data.</text>
</comment>
<dbReference type="InterPro" id="IPR050769">
    <property type="entry name" value="NAT_camello-type"/>
</dbReference>
<gene>
    <name evidence="3" type="ORF">GCM10023143_08770</name>
</gene>
<dbReference type="RefSeq" id="WP_344975959.1">
    <property type="nucleotide sequence ID" value="NZ_BAABFN010000001.1"/>
</dbReference>
<dbReference type="CDD" id="cd04301">
    <property type="entry name" value="NAT_SF"/>
    <property type="match status" value="1"/>
</dbReference>
<dbReference type="PROSITE" id="PS51186">
    <property type="entry name" value="GNAT"/>
    <property type="match status" value="1"/>
</dbReference>
<dbReference type="PANTHER" id="PTHR13947:SF37">
    <property type="entry name" value="LD18367P"/>
    <property type="match status" value="1"/>
</dbReference>
<feature type="domain" description="N-acetyltransferase" evidence="2">
    <location>
        <begin position="3"/>
        <end position="168"/>
    </location>
</feature>
<evidence type="ECO:0000259" key="2">
    <source>
        <dbReference type="PROSITE" id="PS51186"/>
    </source>
</evidence>
<organism evidence="3 4">
    <name type="scientific">Compostibacter hankyongensis</name>
    <dbReference type="NCBI Taxonomy" id="1007089"/>
    <lineage>
        <taxon>Bacteria</taxon>
        <taxon>Pseudomonadati</taxon>
        <taxon>Bacteroidota</taxon>
        <taxon>Chitinophagia</taxon>
        <taxon>Chitinophagales</taxon>
        <taxon>Chitinophagaceae</taxon>
        <taxon>Compostibacter</taxon>
    </lineage>
</organism>
<proteinExistence type="predicted"/>
<sequence length="171" mass="20025">MNITYRYGIRRDWRKLKELAVNSWEQYRPALTPENWQILFDNLTDDATYTWLLDKSRSFICTTGKDEIIGMAFLVSHGNPTDIYDKEWCYIRFVTVDPNFSGQGIGRKLTTLCVDSARQNGEKVIALHTSELMNAARHIYESLGFKIVKEIDQQLGKRYWLYMLNLNEAVE</sequence>
<dbReference type="SUPFAM" id="SSF55729">
    <property type="entry name" value="Acyl-CoA N-acyltransferases (Nat)"/>
    <property type="match status" value="1"/>
</dbReference>
<name>A0ABP8FI50_9BACT</name>
<evidence type="ECO:0000313" key="3">
    <source>
        <dbReference type="EMBL" id="GAA4304398.1"/>
    </source>
</evidence>
<accession>A0ABP8FI50</accession>
<keyword evidence="1" id="KW-0808">Transferase</keyword>
<dbReference type="EMBL" id="BAABFN010000001">
    <property type="protein sequence ID" value="GAA4304398.1"/>
    <property type="molecule type" value="Genomic_DNA"/>
</dbReference>
<keyword evidence="4" id="KW-1185">Reference proteome</keyword>
<dbReference type="InterPro" id="IPR000182">
    <property type="entry name" value="GNAT_dom"/>
</dbReference>
<reference evidence="4" key="1">
    <citation type="journal article" date="2019" name="Int. J. Syst. Evol. Microbiol.">
        <title>The Global Catalogue of Microorganisms (GCM) 10K type strain sequencing project: providing services to taxonomists for standard genome sequencing and annotation.</title>
        <authorList>
            <consortium name="The Broad Institute Genomics Platform"/>
            <consortium name="The Broad Institute Genome Sequencing Center for Infectious Disease"/>
            <person name="Wu L."/>
            <person name="Ma J."/>
        </authorList>
    </citation>
    <scope>NUCLEOTIDE SEQUENCE [LARGE SCALE GENOMIC DNA]</scope>
    <source>
        <strain evidence="4">JCM 17664</strain>
    </source>
</reference>
<dbReference type="PANTHER" id="PTHR13947">
    <property type="entry name" value="GNAT FAMILY N-ACETYLTRANSFERASE"/>
    <property type="match status" value="1"/>
</dbReference>
<evidence type="ECO:0000313" key="4">
    <source>
        <dbReference type="Proteomes" id="UP001501207"/>
    </source>
</evidence>
<dbReference type="InterPro" id="IPR016181">
    <property type="entry name" value="Acyl_CoA_acyltransferase"/>
</dbReference>
<dbReference type="Gene3D" id="3.40.630.30">
    <property type="match status" value="1"/>
</dbReference>
<dbReference type="Pfam" id="PF00583">
    <property type="entry name" value="Acetyltransf_1"/>
    <property type="match status" value="1"/>
</dbReference>